<protein>
    <submittedName>
        <fullName evidence="1">Uncharacterized protein</fullName>
    </submittedName>
</protein>
<sequence>MPANVFPDHPFPVSQTVINEWIDKGNDSDIYAHGWTLWAGLTSDSGSTARGVENAPIYLTWATPDQLAHAPTAGENLVARNEPLRLQPPRQFHSGHPRVTAPQAIGDARCGGSGKPDTCIVVTVNYSPSAAHHVLSNDLLAQSTLARYVEEGYSEIPNLPYDAVTVKPVYKVISQEKLDDNGLYAMPVWPGTPEPAKTFGEEVWNQCVHIDPNNQGQGDGSVDQGCTGASPSTTYNLSDFIHYPVTKADQAYLQNLSGGQEGTLEVGDTIILVAMHVGSREIKRWTWQTFWWTADPEAPNAPSSQAMAAAQPEQLPAPASHYAMSAAYQMLAPAQPLNDGENYGALLPVYNPYLEAGFDPQTFKLSRPVIVPDSGLTATRYGVETNCMTCHGLAAYDPAAIYDDTGLNRETPYAANFYLPLNDRVFDGKLKLDFAWSILGAMDQSR</sequence>
<reference evidence="1" key="1">
    <citation type="submission" date="2017-08" db="EMBL/GenBank/DDBJ databases">
        <authorList>
            <person name="Imhoff J.F."/>
            <person name="Rahn T."/>
            <person name="Kuenzel S."/>
            <person name="Neulinger S.C."/>
        </authorList>
    </citation>
    <scope>NUCLEOTIDE SEQUENCE</scope>
    <source>
        <strain evidence="1">DSM 9154</strain>
    </source>
</reference>
<reference evidence="1" key="2">
    <citation type="journal article" date="2020" name="Microorganisms">
        <title>Osmotic Adaptation and Compatible Solute Biosynthesis of Phototrophic Bacteria as Revealed from Genome Analyses.</title>
        <authorList>
            <person name="Imhoff J.F."/>
            <person name="Rahn T."/>
            <person name="Kunzel S."/>
            <person name="Keller A."/>
            <person name="Neulinger S.C."/>
        </authorList>
    </citation>
    <scope>NUCLEOTIDE SEQUENCE</scope>
    <source>
        <strain evidence="1">DSM 9154</strain>
    </source>
</reference>
<dbReference type="Proteomes" id="UP000778970">
    <property type="component" value="Unassembled WGS sequence"/>
</dbReference>
<evidence type="ECO:0000313" key="1">
    <source>
        <dbReference type="EMBL" id="MBK1697969.1"/>
    </source>
</evidence>
<keyword evidence="2" id="KW-1185">Reference proteome</keyword>
<organism evidence="1 2">
    <name type="scientific">Rhodovibrio salinarum</name>
    <dbReference type="NCBI Taxonomy" id="1087"/>
    <lineage>
        <taxon>Bacteria</taxon>
        <taxon>Pseudomonadati</taxon>
        <taxon>Pseudomonadota</taxon>
        <taxon>Alphaproteobacteria</taxon>
        <taxon>Rhodospirillales</taxon>
        <taxon>Rhodovibrionaceae</taxon>
        <taxon>Rhodovibrio</taxon>
    </lineage>
</organism>
<dbReference type="EMBL" id="NRRE01000026">
    <property type="protein sequence ID" value="MBK1697969.1"/>
    <property type="molecule type" value="Genomic_DNA"/>
</dbReference>
<gene>
    <name evidence="1" type="ORF">CKO21_12035</name>
</gene>
<evidence type="ECO:0000313" key="2">
    <source>
        <dbReference type="Proteomes" id="UP000778970"/>
    </source>
</evidence>
<proteinExistence type="predicted"/>
<name>A0A934QJD2_9PROT</name>
<comment type="caution">
    <text evidence="1">The sequence shown here is derived from an EMBL/GenBank/DDBJ whole genome shotgun (WGS) entry which is preliminary data.</text>
</comment>
<accession>A0A934QJD2</accession>
<dbReference type="AlphaFoldDB" id="A0A934QJD2"/>